<evidence type="ECO:0000313" key="3">
    <source>
        <dbReference type="Proteomes" id="UP000242818"/>
    </source>
</evidence>
<evidence type="ECO:0000259" key="1">
    <source>
        <dbReference type="PROSITE" id="PS50076"/>
    </source>
</evidence>
<dbReference type="SUPFAM" id="SSF46565">
    <property type="entry name" value="Chaperone J-domain"/>
    <property type="match status" value="1"/>
</dbReference>
<keyword evidence="3" id="KW-1185">Reference proteome</keyword>
<reference evidence="2 3" key="1">
    <citation type="submission" date="2016-08" db="EMBL/GenBank/DDBJ databases">
        <authorList>
            <person name="Seilhamer J.J."/>
        </authorList>
    </citation>
    <scope>NUCLEOTIDE SEQUENCE [LARGE SCALE GENOMIC DNA]</scope>
    <source>
        <strain evidence="2 3">A37T2</strain>
    </source>
</reference>
<dbReference type="STRING" id="1335309.GA0116948_11080"/>
<gene>
    <name evidence="2" type="ORF">GA0116948_11080</name>
</gene>
<dbReference type="PANTHER" id="PTHR24074">
    <property type="entry name" value="CO-CHAPERONE PROTEIN DJLA"/>
    <property type="match status" value="1"/>
</dbReference>
<proteinExistence type="predicted"/>
<feature type="domain" description="J" evidence="1">
    <location>
        <begin position="48"/>
        <end position="103"/>
    </location>
</feature>
<evidence type="ECO:0000313" key="2">
    <source>
        <dbReference type="EMBL" id="SCC48146.1"/>
    </source>
</evidence>
<dbReference type="EMBL" id="FMAR01000010">
    <property type="protein sequence ID" value="SCC48146.1"/>
    <property type="molecule type" value="Genomic_DNA"/>
</dbReference>
<sequence>MKKGFLEGYKTYDTSHGYGSPKAWRDRFKDRMGAEQAADVFKGEPSQAPYTILGIQPGATQAAIKKAFRKCITEWHPDRNSHRLEEAEERSKKIIAAYTLLSA</sequence>
<dbReference type="CDD" id="cd06257">
    <property type="entry name" value="DnaJ"/>
    <property type="match status" value="1"/>
</dbReference>
<accession>A0A1C4EXB2</accession>
<dbReference type="InterPro" id="IPR050817">
    <property type="entry name" value="DjlA_DnaK_co-chaperone"/>
</dbReference>
<dbReference type="SMART" id="SM00271">
    <property type="entry name" value="DnaJ"/>
    <property type="match status" value="1"/>
</dbReference>
<dbReference type="Proteomes" id="UP000242818">
    <property type="component" value="Unassembled WGS sequence"/>
</dbReference>
<dbReference type="Gene3D" id="1.10.287.110">
    <property type="entry name" value="DnaJ domain"/>
    <property type="match status" value="1"/>
</dbReference>
<protein>
    <submittedName>
        <fullName evidence="2">DnaJ domain-containing protein</fullName>
    </submittedName>
</protein>
<dbReference type="InterPro" id="IPR036869">
    <property type="entry name" value="J_dom_sf"/>
</dbReference>
<dbReference type="RefSeq" id="WP_089713394.1">
    <property type="nucleotide sequence ID" value="NZ_FMAR01000010.1"/>
</dbReference>
<dbReference type="AlphaFoldDB" id="A0A1C4EXB2"/>
<dbReference type="PROSITE" id="PS50076">
    <property type="entry name" value="DNAJ_2"/>
    <property type="match status" value="1"/>
</dbReference>
<organism evidence="2 3">
    <name type="scientific">Chitinophaga costaii</name>
    <dbReference type="NCBI Taxonomy" id="1335309"/>
    <lineage>
        <taxon>Bacteria</taxon>
        <taxon>Pseudomonadati</taxon>
        <taxon>Bacteroidota</taxon>
        <taxon>Chitinophagia</taxon>
        <taxon>Chitinophagales</taxon>
        <taxon>Chitinophagaceae</taxon>
        <taxon>Chitinophaga</taxon>
    </lineage>
</organism>
<dbReference type="PRINTS" id="PR00625">
    <property type="entry name" value="JDOMAIN"/>
</dbReference>
<dbReference type="InterPro" id="IPR001623">
    <property type="entry name" value="DnaJ_domain"/>
</dbReference>
<dbReference type="Pfam" id="PF00226">
    <property type="entry name" value="DnaJ"/>
    <property type="match status" value="1"/>
</dbReference>
<name>A0A1C4EXB2_9BACT</name>
<dbReference type="OrthoDB" id="9779889at2"/>